<keyword evidence="1" id="KW-0472">Membrane</keyword>
<reference evidence="3" key="1">
    <citation type="submission" date="2018-12" db="EMBL/GenBank/DDBJ databases">
        <title>Tengunoibacter tsumagoiensis gen. nov., sp. nov., Dictyobacter kobayashii sp. nov., D. alpinus sp. nov., and D. joshuensis sp. nov. and description of Dictyobacteraceae fam. nov. within the order Ktedonobacterales isolated from Tengu-no-mugimeshi.</title>
        <authorList>
            <person name="Wang C.M."/>
            <person name="Zheng Y."/>
            <person name="Sakai Y."/>
            <person name="Toyoda A."/>
            <person name="Minakuchi Y."/>
            <person name="Abe K."/>
            <person name="Yokota A."/>
            <person name="Yabe S."/>
        </authorList>
    </citation>
    <scope>NUCLEOTIDE SEQUENCE [LARGE SCALE GENOMIC DNA]</scope>
    <source>
        <strain evidence="3">Uno3</strain>
    </source>
</reference>
<dbReference type="Proteomes" id="UP000287352">
    <property type="component" value="Unassembled WGS sequence"/>
</dbReference>
<protein>
    <submittedName>
        <fullName evidence="2">Uncharacterized protein</fullName>
    </submittedName>
</protein>
<evidence type="ECO:0000313" key="2">
    <source>
        <dbReference type="EMBL" id="GCE15849.1"/>
    </source>
</evidence>
<feature type="transmembrane region" description="Helical" evidence="1">
    <location>
        <begin position="15"/>
        <end position="42"/>
    </location>
</feature>
<organism evidence="2 3">
    <name type="scientific">Tengunoibacter tsumagoiensis</name>
    <dbReference type="NCBI Taxonomy" id="2014871"/>
    <lineage>
        <taxon>Bacteria</taxon>
        <taxon>Bacillati</taxon>
        <taxon>Chloroflexota</taxon>
        <taxon>Ktedonobacteria</taxon>
        <taxon>Ktedonobacterales</taxon>
        <taxon>Dictyobacteraceae</taxon>
        <taxon>Tengunoibacter</taxon>
    </lineage>
</organism>
<dbReference type="OrthoDB" id="8480417at2"/>
<feature type="transmembrane region" description="Helical" evidence="1">
    <location>
        <begin position="115"/>
        <end position="138"/>
    </location>
</feature>
<keyword evidence="1" id="KW-1133">Transmembrane helix</keyword>
<evidence type="ECO:0000313" key="3">
    <source>
        <dbReference type="Proteomes" id="UP000287352"/>
    </source>
</evidence>
<proteinExistence type="predicted"/>
<feature type="transmembrane region" description="Helical" evidence="1">
    <location>
        <begin position="49"/>
        <end position="70"/>
    </location>
</feature>
<accession>A0A402A9P6</accession>
<dbReference type="RefSeq" id="WP_126583255.1">
    <property type="nucleotide sequence ID" value="NZ_BIFR01000002.1"/>
</dbReference>
<comment type="caution">
    <text evidence="2">The sequence shown here is derived from an EMBL/GenBank/DDBJ whole genome shotgun (WGS) entry which is preliminary data.</text>
</comment>
<gene>
    <name evidence="2" type="ORF">KTT_57080</name>
</gene>
<name>A0A402A9P6_9CHLR</name>
<dbReference type="EMBL" id="BIFR01000002">
    <property type="protein sequence ID" value="GCE15849.1"/>
    <property type="molecule type" value="Genomic_DNA"/>
</dbReference>
<feature type="transmembrane region" description="Helical" evidence="1">
    <location>
        <begin position="76"/>
        <end position="95"/>
    </location>
</feature>
<sequence>MHGVVVSPLTAWQNFYVIVGSAAAALTGLMFVVVTLIVSLSIRRSNSSIAAFGTPTVVHFCVTLLIAALLCAPWQELWLVSLMLGLIGLGGVLYIANVTRIAMKQEHYRPVFEDWLCHTVLPFIAYLALFVAAIVFLYYPVNALFIVGAVTLIFLFVGIHNSWDTVTFITLESYKQEQSDQARIEESATTH</sequence>
<evidence type="ECO:0000256" key="1">
    <source>
        <dbReference type="SAM" id="Phobius"/>
    </source>
</evidence>
<dbReference type="AlphaFoldDB" id="A0A402A9P6"/>
<keyword evidence="1" id="KW-0812">Transmembrane</keyword>
<feature type="transmembrane region" description="Helical" evidence="1">
    <location>
        <begin position="144"/>
        <end position="163"/>
    </location>
</feature>
<keyword evidence="3" id="KW-1185">Reference proteome</keyword>